<evidence type="ECO:0000256" key="5">
    <source>
        <dbReference type="PROSITE-ProRule" id="PRU00309"/>
    </source>
</evidence>
<sequence length="994" mass="112842">MPSCLVCGRTNNAKAKSANITFHRFPLKDTYKNKWYNFLGENGILPDKVSKTSLVCSAHFDDSFFVMGKDRRLLLKHAIPTRYWNLDDFEGSGSGFRFQNRFFSVRFQSLIPTKIINRIKCAKQQYSETVTNLPVIKTFYTSSASDSVDNIASLNVTRTLVKCPLSNIEVDGVSLLEPVQSSSSEEEGVLPLDNSSVSMMNCETITPNKNISNVLHSSTMSIDTEIVPDDTPRKIALKKNLRQLSHEVTIKNIKMKTLQQKIRRQSKRISSMKNIISELQKQNLIDEEASYTLSETFGKHKDLITNWTKKKLGKKVPKKYSATIRQFALSLHFFSAKAYSYVRQQFDTILPHSRTLSKWYRNVNAEPGFTEESLKMLTLKVNNSPHPILLALSMDEMAIRQHLEFDGTKYYGRVDMGNYMDNDSLNTAKQCLVFMAVSVNENWKLPIGYFVVDALKSAQKVELVRHALNVLNSTGVKVLSLTFDGCSSNISAAQLLGCNYVLSALDTSFSSGFESNPKIVTLFDPAHMIKLVRNAFGEKKVFKDSANNEIKFEYVRQLCYLQEKEGCHLANKLRKQHLLYFKQKMKVKLATQLLSQSVADALTFCKDSLKLKEFSNACATIQFIELFNTGFDILNSKSINCVGFKKALCEENIQEVRLFTEKMTTYIKGLKIQDRPGVFTPVLESQRKTGFLGFIVSLNSILQLYTLFVETDVLQHIKIYKLSQDHVELFFGSIRAHGGHNNNPTVRQFRSAYQKLVIRTNDIQSFNTGNCIPLEEIDILHYSSSDPVTVLNNNSSGCSFDPIDEENEQDISAFIMDHDYIGSHSSYSFSNFSKEIIVYISGFVVHKLTNVLKCDVCKHALCAAEKECFLNSLITLKNKGGIHGGLIFPSEDVIDVCFITENILRKYDYTSKAVNKLQVQTDVLKHFVFNSKIFKSLKNHSTETRSPLADHTTLLIKSISSTYINIKINYSLKKHNETPSVRMWFNKLTLFKGQ</sequence>
<dbReference type="InterPro" id="IPR048367">
    <property type="entry name" value="TNP-like_RNaseH_C"/>
</dbReference>
<evidence type="ECO:0000256" key="4">
    <source>
        <dbReference type="ARBA" id="ARBA00023125"/>
    </source>
</evidence>
<dbReference type="SUPFAM" id="SSF57716">
    <property type="entry name" value="Glucocorticoid receptor-like (DNA-binding domain)"/>
    <property type="match status" value="1"/>
</dbReference>
<evidence type="ECO:0000256" key="1">
    <source>
        <dbReference type="ARBA" id="ARBA00022723"/>
    </source>
</evidence>
<dbReference type="Pfam" id="PF21788">
    <property type="entry name" value="TNP-like_GBD"/>
    <property type="match status" value="1"/>
</dbReference>
<keyword evidence="2 5" id="KW-0863">Zinc-finger</keyword>
<dbReference type="AlphaFoldDB" id="A0AAV0XYD4"/>
<dbReference type="InterPro" id="IPR048365">
    <property type="entry name" value="TNP-like_RNaseH_N"/>
</dbReference>
<keyword evidence="4 5" id="KW-0238">DNA-binding</keyword>
<evidence type="ECO:0000259" key="7">
    <source>
        <dbReference type="PROSITE" id="PS50950"/>
    </source>
</evidence>
<dbReference type="Proteomes" id="UP001160148">
    <property type="component" value="Unassembled WGS sequence"/>
</dbReference>
<dbReference type="SMART" id="SM00692">
    <property type="entry name" value="DM3"/>
    <property type="match status" value="1"/>
</dbReference>
<dbReference type="InterPro" id="IPR006612">
    <property type="entry name" value="THAP_Znf"/>
</dbReference>
<dbReference type="Gene3D" id="6.20.210.20">
    <property type="entry name" value="THAP domain"/>
    <property type="match status" value="1"/>
</dbReference>
<name>A0AAV0XYD4_9HEMI</name>
<dbReference type="SMART" id="SM00980">
    <property type="entry name" value="THAP"/>
    <property type="match status" value="1"/>
</dbReference>
<dbReference type="GO" id="GO:0003677">
    <property type="term" value="F:DNA binding"/>
    <property type="evidence" value="ECO:0007669"/>
    <property type="project" value="UniProtKB-UniRule"/>
</dbReference>
<proteinExistence type="predicted"/>
<gene>
    <name evidence="8" type="ORF">MEUPH1_LOCUS26317</name>
</gene>
<dbReference type="Pfam" id="PF12017">
    <property type="entry name" value="Tnp_P_element"/>
    <property type="match status" value="1"/>
</dbReference>
<feature type="domain" description="THAP-type" evidence="7">
    <location>
        <begin position="1"/>
        <end position="83"/>
    </location>
</feature>
<dbReference type="Pfam" id="PF22824">
    <property type="entry name" value="THAP9_C"/>
    <property type="match status" value="1"/>
</dbReference>
<dbReference type="InterPro" id="IPR021896">
    <property type="entry name" value="THAP9-like_HTH"/>
</dbReference>
<accession>A0AAV0XYD4</accession>
<dbReference type="Pfam" id="PF05485">
    <property type="entry name" value="THAP"/>
    <property type="match status" value="1"/>
</dbReference>
<reference evidence="8 9" key="1">
    <citation type="submission" date="2023-01" db="EMBL/GenBank/DDBJ databases">
        <authorList>
            <person name="Whitehead M."/>
        </authorList>
    </citation>
    <scope>NUCLEOTIDE SEQUENCE [LARGE SCALE GENOMIC DNA]</scope>
</reference>
<comment type="caution">
    <text evidence="8">The sequence shown here is derived from an EMBL/GenBank/DDBJ whole genome shotgun (WGS) entry which is preliminary data.</text>
</comment>
<dbReference type="InterPro" id="IPR055035">
    <property type="entry name" value="THAP9_C"/>
</dbReference>
<evidence type="ECO:0000256" key="6">
    <source>
        <dbReference type="SAM" id="Coils"/>
    </source>
</evidence>
<evidence type="ECO:0000256" key="3">
    <source>
        <dbReference type="ARBA" id="ARBA00022833"/>
    </source>
</evidence>
<dbReference type="InterPro" id="IPR038441">
    <property type="entry name" value="THAP_Znf_sf"/>
</dbReference>
<dbReference type="Pfam" id="PF21787">
    <property type="entry name" value="TNP-like_RNaseH_N"/>
    <property type="match status" value="1"/>
</dbReference>
<organism evidence="8 9">
    <name type="scientific">Macrosiphum euphorbiae</name>
    <name type="common">potato aphid</name>
    <dbReference type="NCBI Taxonomy" id="13131"/>
    <lineage>
        <taxon>Eukaryota</taxon>
        <taxon>Metazoa</taxon>
        <taxon>Ecdysozoa</taxon>
        <taxon>Arthropoda</taxon>
        <taxon>Hexapoda</taxon>
        <taxon>Insecta</taxon>
        <taxon>Pterygota</taxon>
        <taxon>Neoptera</taxon>
        <taxon>Paraneoptera</taxon>
        <taxon>Hemiptera</taxon>
        <taxon>Sternorrhyncha</taxon>
        <taxon>Aphidomorpha</taxon>
        <taxon>Aphidoidea</taxon>
        <taxon>Aphididae</taxon>
        <taxon>Macrosiphini</taxon>
        <taxon>Macrosiphum</taxon>
    </lineage>
</organism>
<evidence type="ECO:0000313" key="9">
    <source>
        <dbReference type="Proteomes" id="UP001160148"/>
    </source>
</evidence>
<dbReference type="PROSITE" id="PS50950">
    <property type="entry name" value="ZF_THAP"/>
    <property type="match status" value="1"/>
</dbReference>
<dbReference type="EMBL" id="CARXXK010001030">
    <property type="protein sequence ID" value="CAI6372447.1"/>
    <property type="molecule type" value="Genomic_DNA"/>
</dbReference>
<dbReference type="GO" id="GO:0008270">
    <property type="term" value="F:zinc ion binding"/>
    <property type="evidence" value="ECO:0007669"/>
    <property type="project" value="UniProtKB-KW"/>
</dbReference>
<evidence type="ECO:0000256" key="2">
    <source>
        <dbReference type="ARBA" id="ARBA00022771"/>
    </source>
</evidence>
<keyword evidence="6" id="KW-0175">Coiled coil</keyword>
<keyword evidence="3" id="KW-0862">Zinc</keyword>
<dbReference type="PANTHER" id="PTHR47577">
    <property type="entry name" value="THAP DOMAIN-CONTAINING PROTEIN 6"/>
    <property type="match status" value="1"/>
</dbReference>
<dbReference type="InterPro" id="IPR048366">
    <property type="entry name" value="TNP-like_GBD"/>
</dbReference>
<keyword evidence="1" id="KW-0479">Metal-binding</keyword>
<dbReference type="Pfam" id="PF21789">
    <property type="entry name" value="TNP-like_RNaseH_C"/>
    <property type="match status" value="1"/>
</dbReference>
<evidence type="ECO:0000313" key="8">
    <source>
        <dbReference type="EMBL" id="CAI6372447.1"/>
    </source>
</evidence>
<protein>
    <recommendedName>
        <fullName evidence="7">THAP-type domain-containing protein</fullName>
    </recommendedName>
</protein>
<feature type="coiled-coil region" evidence="6">
    <location>
        <begin position="255"/>
        <end position="282"/>
    </location>
</feature>
<keyword evidence="9" id="KW-1185">Reference proteome</keyword>
<dbReference type="PANTHER" id="PTHR47577:SF2">
    <property type="entry name" value="THAP DOMAIN CONTAINING 9"/>
    <property type="match status" value="1"/>
</dbReference>